<keyword evidence="19" id="KW-1185">Reference proteome</keyword>
<dbReference type="AlphaFoldDB" id="A0AAU9JPV9"/>
<accession>A0AAU9JPV9</accession>
<dbReference type="PROSITE" id="PS00107">
    <property type="entry name" value="PROTEIN_KINASE_ATP"/>
    <property type="match status" value="1"/>
</dbReference>
<evidence type="ECO:0000313" key="18">
    <source>
        <dbReference type="EMBL" id="CAG9328364.1"/>
    </source>
</evidence>
<evidence type="ECO:0000256" key="10">
    <source>
        <dbReference type="ARBA" id="ARBA00022837"/>
    </source>
</evidence>
<comment type="catalytic activity">
    <reaction evidence="13">
        <text>L-threonyl-[protein] + ATP = O-phospho-L-threonyl-[protein] + ADP + H(+)</text>
        <dbReference type="Rhea" id="RHEA:46608"/>
        <dbReference type="Rhea" id="RHEA-COMP:11060"/>
        <dbReference type="Rhea" id="RHEA-COMP:11605"/>
        <dbReference type="ChEBI" id="CHEBI:15378"/>
        <dbReference type="ChEBI" id="CHEBI:30013"/>
        <dbReference type="ChEBI" id="CHEBI:30616"/>
        <dbReference type="ChEBI" id="CHEBI:61977"/>
        <dbReference type="ChEBI" id="CHEBI:456216"/>
        <dbReference type="EC" id="2.7.11.1"/>
    </reaction>
</comment>
<evidence type="ECO:0000256" key="5">
    <source>
        <dbReference type="ARBA" id="ARBA00022679"/>
    </source>
</evidence>
<evidence type="ECO:0000256" key="12">
    <source>
        <dbReference type="ARBA" id="ARBA00024334"/>
    </source>
</evidence>
<dbReference type="FunFam" id="3.30.200.20:FF:000315">
    <property type="entry name" value="Calcium-dependent protein kinase 3"/>
    <property type="match status" value="1"/>
</dbReference>
<evidence type="ECO:0000256" key="3">
    <source>
        <dbReference type="ARBA" id="ARBA00012513"/>
    </source>
</evidence>
<comment type="cofactor">
    <cofactor evidence="1">
        <name>Mg(2+)</name>
        <dbReference type="ChEBI" id="CHEBI:18420"/>
    </cofactor>
</comment>
<dbReference type="Proteomes" id="UP001162131">
    <property type="component" value="Unassembled WGS sequence"/>
</dbReference>
<dbReference type="EC" id="2.7.11.1" evidence="3"/>
<evidence type="ECO:0000256" key="8">
    <source>
        <dbReference type="ARBA" id="ARBA00022741"/>
    </source>
</evidence>
<evidence type="ECO:0000256" key="13">
    <source>
        <dbReference type="ARBA" id="ARBA00047899"/>
    </source>
</evidence>
<evidence type="ECO:0000256" key="14">
    <source>
        <dbReference type="ARBA" id="ARBA00048679"/>
    </source>
</evidence>
<comment type="similarity">
    <text evidence="12">Belongs to the protein kinase superfamily. Ser/Thr protein kinase family. CDPK subfamily.</text>
</comment>
<evidence type="ECO:0000256" key="2">
    <source>
        <dbReference type="ARBA" id="ARBA00011245"/>
    </source>
</evidence>
<comment type="subunit">
    <text evidence="2">Monomer.</text>
</comment>
<dbReference type="PANTHER" id="PTHR24347">
    <property type="entry name" value="SERINE/THREONINE-PROTEIN KINASE"/>
    <property type="match status" value="1"/>
</dbReference>
<dbReference type="GO" id="GO:0005524">
    <property type="term" value="F:ATP binding"/>
    <property type="evidence" value="ECO:0007669"/>
    <property type="project" value="UniProtKB-UniRule"/>
</dbReference>
<dbReference type="EMBL" id="CAJZBQ010000045">
    <property type="protein sequence ID" value="CAG9328364.1"/>
    <property type="molecule type" value="Genomic_DNA"/>
</dbReference>
<evidence type="ECO:0000259" key="17">
    <source>
        <dbReference type="PROSITE" id="PS50011"/>
    </source>
</evidence>
<keyword evidence="11 15" id="KW-0067">ATP-binding</keyword>
<gene>
    <name evidence="18" type="ORF">BSTOLATCC_MIC45816</name>
</gene>
<dbReference type="InterPro" id="IPR000719">
    <property type="entry name" value="Prot_kinase_dom"/>
</dbReference>
<keyword evidence="9" id="KW-0418">Kinase</keyword>
<evidence type="ECO:0000256" key="4">
    <source>
        <dbReference type="ARBA" id="ARBA00022527"/>
    </source>
</evidence>
<dbReference type="SUPFAM" id="SSF56112">
    <property type="entry name" value="Protein kinase-like (PK-like)"/>
    <property type="match status" value="1"/>
</dbReference>
<keyword evidence="6" id="KW-0479">Metal-binding</keyword>
<dbReference type="SMART" id="SM00220">
    <property type="entry name" value="S_TKc"/>
    <property type="match status" value="1"/>
</dbReference>
<dbReference type="GO" id="GO:0046872">
    <property type="term" value="F:metal ion binding"/>
    <property type="evidence" value="ECO:0007669"/>
    <property type="project" value="UniProtKB-KW"/>
</dbReference>
<evidence type="ECO:0000313" key="19">
    <source>
        <dbReference type="Proteomes" id="UP001162131"/>
    </source>
</evidence>
<keyword evidence="5" id="KW-0808">Transferase</keyword>
<dbReference type="FunFam" id="1.10.510.10:FF:000571">
    <property type="entry name" value="Maternal embryonic leucine zipper kinase"/>
    <property type="match status" value="1"/>
</dbReference>
<evidence type="ECO:0000256" key="7">
    <source>
        <dbReference type="ARBA" id="ARBA00022737"/>
    </source>
</evidence>
<feature type="domain" description="Protein kinase" evidence="17">
    <location>
        <begin position="129"/>
        <end position="386"/>
    </location>
</feature>
<dbReference type="InterPro" id="IPR011009">
    <property type="entry name" value="Kinase-like_dom_sf"/>
</dbReference>
<evidence type="ECO:0000256" key="11">
    <source>
        <dbReference type="ARBA" id="ARBA00022840"/>
    </source>
</evidence>
<dbReference type="InterPro" id="IPR008271">
    <property type="entry name" value="Ser/Thr_kinase_AS"/>
</dbReference>
<proteinExistence type="inferred from homology"/>
<organism evidence="18 19">
    <name type="scientific">Blepharisma stoltei</name>
    <dbReference type="NCBI Taxonomy" id="1481888"/>
    <lineage>
        <taxon>Eukaryota</taxon>
        <taxon>Sar</taxon>
        <taxon>Alveolata</taxon>
        <taxon>Ciliophora</taxon>
        <taxon>Postciliodesmatophora</taxon>
        <taxon>Heterotrichea</taxon>
        <taxon>Heterotrichida</taxon>
        <taxon>Blepharismidae</taxon>
        <taxon>Blepharisma</taxon>
    </lineage>
</organism>
<protein>
    <recommendedName>
        <fullName evidence="3">non-specific serine/threonine protein kinase</fullName>
        <ecNumber evidence="3">2.7.11.1</ecNumber>
    </recommendedName>
</protein>
<dbReference type="PROSITE" id="PS00108">
    <property type="entry name" value="PROTEIN_KINASE_ST"/>
    <property type="match status" value="1"/>
</dbReference>
<reference evidence="18" key="1">
    <citation type="submission" date="2021-09" db="EMBL/GenBank/DDBJ databases">
        <authorList>
            <consortium name="AG Swart"/>
            <person name="Singh M."/>
            <person name="Singh A."/>
            <person name="Seah K."/>
            <person name="Emmerich C."/>
        </authorList>
    </citation>
    <scope>NUCLEOTIDE SEQUENCE</scope>
    <source>
        <strain evidence="18">ATCC30299</strain>
    </source>
</reference>
<dbReference type="PROSITE" id="PS50011">
    <property type="entry name" value="PROTEIN_KINASE_DOM"/>
    <property type="match status" value="1"/>
</dbReference>
<dbReference type="Pfam" id="PF00069">
    <property type="entry name" value="Pkinase"/>
    <property type="match status" value="1"/>
</dbReference>
<keyword evidence="4 16" id="KW-0723">Serine/threonine-protein kinase</keyword>
<comment type="caution">
    <text evidence="18">The sequence shown here is derived from an EMBL/GenBank/DDBJ whole genome shotgun (WGS) entry which is preliminary data.</text>
</comment>
<evidence type="ECO:0000256" key="9">
    <source>
        <dbReference type="ARBA" id="ARBA00022777"/>
    </source>
</evidence>
<dbReference type="GO" id="GO:0004674">
    <property type="term" value="F:protein serine/threonine kinase activity"/>
    <property type="evidence" value="ECO:0007669"/>
    <property type="project" value="UniProtKB-KW"/>
</dbReference>
<dbReference type="InterPro" id="IPR017441">
    <property type="entry name" value="Protein_kinase_ATP_BS"/>
</dbReference>
<keyword evidence="10" id="KW-0106">Calcium</keyword>
<dbReference type="Gene3D" id="1.10.510.10">
    <property type="entry name" value="Transferase(Phosphotransferase) domain 1"/>
    <property type="match status" value="1"/>
</dbReference>
<feature type="binding site" evidence="15">
    <location>
        <position position="158"/>
    </location>
    <ligand>
        <name>ATP</name>
        <dbReference type="ChEBI" id="CHEBI:30616"/>
    </ligand>
</feature>
<keyword evidence="7" id="KW-0677">Repeat</keyword>
<dbReference type="Gene3D" id="3.30.200.20">
    <property type="entry name" value="Phosphorylase Kinase, domain 1"/>
    <property type="match status" value="1"/>
</dbReference>
<evidence type="ECO:0000256" key="16">
    <source>
        <dbReference type="RuleBase" id="RU000304"/>
    </source>
</evidence>
<evidence type="ECO:0000256" key="6">
    <source>
        <dbReference type="ARBA" id="ARBA00022723"/>
    </source>
</evidence>
<comment type="catalytic activity">
    <reaction evidence="14">
        <text>L-seryl-[protein] + ATP = O-phospho-L-seryl-[protein] + ADP + H(+)</text>
        <dbReference type="Rhea" id="RHEA:17989"/>
        <dbReference type="Rhea" id="RHEA-COMP:9863"/>
        <dbReference type="Rhea" id="RHEA-COMP:11604"/>
        <dbReference type="ChEBI" id="CHEBI:15378"/>
        <dbReference type="ChEBI" id="CHEBI:29999"/>
        <dbReference type="ChEBI" id="CHEBI:30616"/>
        <dbReference type="ChEBI" id="CHEBI:83421"/>
        <dbReference type="ChEBI" id="CHEBI:456216"/>
        <dbReference type="EC" id="2.7.11.1"/>
    </reaction>
</comment>
<evidence type="ECO:0000256" key="1">
    <source>
        <dbReference type="ARBA" id="ARBA00001946"/>
    </source>
</evidence>
<keyword evidence="8 15" id="KW-0547">Nucleotide-binding</keyword>
<sequence>MFCDTDKELQQNSAKFWQPYLPSNNTVLYQGPLFELSKNGELKERKYKLTDSFLLKSMIGSHKVKKMTNVNWKRIEPFIEENCVNSFYGFRVGYKDCYRDFYVDSQETLDIWLGHLAKVGIMPDIEDDFIFIREIGKGNYATVFLAESKEDYRKYAIKRIQKSRISAMTNGINSIVREIDIMRKLDHPNIVKLYNVYENDSEICLVLDYLEGGNLYERINQKKRFSEATIRTFAIRFFDVLSYLDSMHIVHRDIKLENIILTSKSNDFEFKLADFGIADYCKENLTLRCGSPGYIAPEILRKDVYNTKVDVFSAGVVLYILFCGKMPFFGTNVNEILLKNKECHIHFYDYEWRQASKEFISVILNVTEPAPRERLTAKQSLEFDWFSLDLPSRRSSHSSVHENPLNQNLAINEDQKPRCLSKGNKCSDIKGNAKI</sequence>
<evidence type="ECO:0000256" key="15">
    <source>
        <dbReference type="PROSITE-ProRule" id="PRU10141"/>
    </source>
</evidence>
<name>A0AAU9JPV9_9CILI</name>